<evidence type="ECO:0000313" key="1">
    <source>
        <dbReference type="EMBL" id="KAK9914820.1"/>
    </source>
</evidence>
<name>A0ABR2YSV5_9CHLO</name>
<dbReference type="PANTHER" id="PTHR15681">
    <property type="entry name" value="MAD2L1-BINDING PROTEIN"/>
    <property type="match status" value="1"/>
</dbReference>
<keyword evidence="2" id="KW-1185">Reference proteome</keyword>
<dbReference type="Gene3D" id="3.30.900.20">
    <property type="match status" value="1"/>
</dbReference>
<organism evidence="1 2">
    <name type="scientific">Coccomyxa subellipsoidea</name>
    <dbReference type="NCBI Taxonomy" id="248742"/>
    <lineage>
        <taxon>Eukaryota</taxon>
        <taxon>Viridiplantae</taxon>
        <taxon>Chlorophyta</taxon>
        <taxon>core chlorophytes</taxon>
        <taxon>Trebouxiophyceae</taxon>
        <taxon>Trebouxiophyceae incertae sedis</taxon>
        <taxon>Coccomyxaceae</taxon>
        <taxon>Coccomyxa</taxon>
    </lineage>
</organism>
<evidence type="ECO:0000313" key="2">
    <source>
        <dbReference type="Proteomes" id="UP001491310"/>
    </source>
</evidence>
<sequence length="212" mass="23235">MPEPKPSKQVALVNADKCKQRIECDVLLAAPMSSWQAAYVAEEVLKHLLFMRNMIPSLFNDLAEKVVEDHNMESDPITPQRKDRRPGGQRKVEKVLRSLIINTAAVPEGKASVGATKLFLVLQAPEQEVPPAGFLPKRGFQLRQRKGLQVQIQLGTPQDNSSAVDAVEACTDMDNGTTDAGDQSNLIWYQCTTSLKSLTTVSSNPTGISGFM</sequence>
<accession>A0ABR2YSV5</accession>
<dbReference type="Proteomes" id="UP001491310">
    <property type="component" value="Unassembled WGS sequence"/>
</dbReference>
<comment type="caution">
    <text evidence="1">The sequence shown here is derived from an EMBL/GenBank/DDBJ whole genome shotgun (WGS) entry which is preliminary data.</text>
</comment>
<gene>
    <name evidence="1" type="ORF">WJX75_000943</name>
</gene>
<dbReference type="InterPro" id="IPR053729">
    <property type="entry name" value="MAD2L1BP_domain_sf"/>
</dbReference>
<protein>
    <submittedName>
        <fullName evidence="1">Uncharacterized protein</fullName>
    </submittedName>
</protein>
<dbReference type="PANTHER" id="PTHR15681:SF1">
    <property type="entry name" value="MAD2L1-BINDING PROTEIN"/>
    <property type="match status" value="1"/>
</dbReference>
<dbReference type="EMBL" id="JALJOT010000005">
    <property type="protein sequence ID" value="KAK9914820.1"/>
    <property type="molecule type" value="Genomic_DNA"/>
</dbReference>
<proteinExistence type="predicted"/>
<reference evidence="1 2" key="1">
    <citation type="journal article" date="2024" name="Nat. Commun.">
        <title>Phylogenomics reveals the evolutionary origins of lichenization in chlorophyte algae.</title>
        <authorList>
            <person name="Puginier C."/>
            <person name="Libourel C."/>
            <person name="Otte J."/>
            <person name="Skaloud P."/>
            <person name="Haon M."/>
            <person name="Grisel S."/>
            <person name="Petersen M."/>
            <person name="Berrin J.G."/>
            <person name="Delaux P.M."/>
            <person name="Dal Grande F."/>
            <person name="Keller J."/>
        </authorList>
    </citation>
    <scope>NUCLEOTIDE SEQUENCE [LARGE SCALE GENOMIC DNA]</scope>
    <source>
        <strain evidence="1 2">SAG 216-7</strain>
    </source>
</reference>
<dbReference type="InterPro" id="IPR009511">
    <property type="entry name" value="MAD1/Cdc20-bound-Mad2-bd"/>
</dbReference>